<evidence type="ECO:0000259" key="9">
    <source>
        <dbReference type="PROSITE" id="PS50928"/>
    </source>
</evidence>
<dbReference type="AlphaFoldDB" id="A0AAD2WD61"/>
<keyword evidence="6 8" id="KW-1133">Transmembrane helix</keyword>
<evidence type="ECO:0000256" key="7">
    <source>
        <dbReference type="ARBA" id="ARBA00023136"/>
    </source>
</evidence>
<dbReference type="Proteomes" id="UP000013237">
    <property type="component" value="Unassembled WGS sequence"/>
</dbReference>
<keyword evidence="4" id="KW-1003">Cell membrane</keyword>
<dbReference type="Gene3D" id="1.10.3720.10">
    <property type="entry name" value="MetI-like"/>
    <property type="match status" value="1"/>
</dbReference>
<dbReference type="EMBL" id="APBQ01000056">
    <property type="protein sequence ID" value="ENY78040.1"/>
    <property type="molecule type" value="Genomic_DNA"/>
</dbReference>
<feature type="transmembrane region" description="Helical" evidence="8">
    <location>
        <begin position="234"/>
        <end position="257"/>
    </location>
</feature>
<comment type="subcellular location">
    <subcellularLocation>
        <location evidence="1 8">Cell membrane</location>
        <topology evidence="1 8">Multi-pass membrane protein</topology>
    </subcellularLocation>
</comment>
<evidence type="ECO:0000256" key="6">
    <source>
        <dbReference type="ARBA" id="ARBA00022989"/>
    </source>
</evidence>
<keyword evidence="5 8" id="KW-0812">Transmembrane</keyword>
<dbReference type="InterPro" id="IPR035906">
    <property type="entry name" value="MetI-like_sf"/>
</dbReference>
<dbReference type="PROSITE" id="PS50928">
    <property type="entry name" value="ABC_TM1"/>
    <property type="match status" value="1"/>
</dbReference>
<dbReference type="PANTHER" id="PTHR43848:SF2">
    <property type="entry name" value="PUTRESCINE TRANSPORT SYSTEM PERMEASE PROTEIN POTI"/>
    <property type="match status" value="1"/>
</dbReference>
<evidence type="ECO:0000256" key="3">
    <source>
        <dbReference type="ARBA" id="ARBA00022448"/>
    </source>
</evidence>
<evidence type="ECO:0000313" key="11">
    <source>
        <dbReference type="Proteomes" id="UP000013237"/>
    </source>
</evidence>
<evidence type="ECO:0000256" key="8">
    <source>
        <dbReference type="RuleBase" id="RU363032"/>
    </source>
</evidence>
<proteinExistence type="inferred from homology"/>
<name>A0AAD2WD61_PSEPU</name>
<dbReference type="CDD" id="cd06261">
    <property type="entry name" value="TM_PBP2"/>
    <property type="match status" value="1"/>
</dbReference>
<evidence type="ECO:0000256" key="4">
    <source>
        <dbReference type="ARBA" id="ARBA00022475"/>
    </source>
</evidence>
<protein>
    <submittedName>
        <fullName evidence="10">Binding-protein-dependent transport system inner membrane protein</fullName>
    </submittedName>
</protein>
<gene>
    <name evidence="10" type="ORF">C206_08644</name>
</gene>
<feature type="transmembrane region" description="Helical" evidence="8">
    <location>
        <begin position="100"/>
        <end position="127"/>
    </location>
</feature>
<keyword evidence="7 8" id="KW-0472">Membrane</keyword>
<accession>A0AAD2WD61</accession>
<dbReference type="GO" id="GO:0005886">
    <property type="term" value="C:plasma membrane"/>
    <property type="evidence" value="ECO:0007669"/>
    <property type="project" value="UniProtKB-SubCell"/>
</dbReference>
<dbReference type="InterPro" id="IPR000515">
    <property type="entry name" value="MetI-like"/>
</dbReference>
<dbReference type="SUPFAM" id="SSF161098">
    <property type="entry name" value="MetI-like"/>
    <property type="match status" value="1"/>
</dbReference>
<evidence type="ECO:0000313" key="10">
    <source>
        <dbReference type="EMBL" id="ENY78040.1"/>
    </source>
</evidence>
<dbReference type="InterPro" id="IPR051789">
    <property type="entry name" value="Bact_Polyamine_Transport"/>
</dbReference>
<dbReference type="Pfam" id="PF00528">
    <property type="entry name" value="BPD_transp_1"/>
    <property type="match status" value="1"/>
</dbReference>
<dbReference type="GO" id="GO:0055085">
    <property type="term" value="P:transmembrane transport"/>
    <property type="evidence" value="ECO:0007669"/>
    <property type="project" value="InterPro"/>
</dbReference>
<evidence type="ECO:0000256" key="2">
    <source>
        <dbReference type="ARBA" id="ARBA00007069"/>
    </source>
</evidence>
<feature type="transmembrane region" description="Helical" evidence="8">
    <location>
        <begin position="180"/>
        <end position="202"/>
    </location>
</feature>
<comment type="similarity">
    <text evidence="2">Belongs to the binding-protein-dependent transport system permease family. CysTW subfamily.</text>
</comment>
<sequence>MNEHRVINFMLRSFVVLVFLFILTPIIGSFVFSFNVDRFPSLPLGGFSLRWYEAIAADPQVWQAFNNSLVVGVVVSLVSTLLGFTAAYTDFRYHFFGKSVYMALALLPPTIPVVILGLAMLAFLSRIGLSGELYTVMICHIVMCSPFAMAVIRMRLAQMEPQLEAAAWNLGASQWQAMRYVILPFTAPSIFAALFVTMAVSFDEFAVAWFVSGLNETVPVRILNTLQGQVSPTINAIGTIVFITTITLTIVAQVLLMRRQKKPADRKNS</sequence>
<feature type="transmembrane region" description="Helical" evidence="8">
    <location>
        <begin position="69"/>
        <end position="88"/>
    </location>
</feature>
<feature type="transmembrane region" description="Helical" evidence="8">
    <location>
        <begin position="12"/>
        <end position="34"/>
    </location>
</feature>
<feature type="transmembrane region" description="Helical" evidence="8">
    <location>
        <begin position="133"/>
        <end position="152"/>
    </location>
</feature>
<comment type="caution">
    <text evidence="10">The sequence shown here is derived from an EMBL/GenBank/DDBJ whole genome shotgun (WGS) entry which is preliminary data.</text>
</comment>
<organism evidence="10 11">
    <name type="scientific">Pseudomonas putida TRO1</name>
    <dbReference type="NCBI Taxonomy" id="1227924"/>
    <lineage>
        <taxon>Bacteria</taxon>
        <taxon>Pseudomonadati</taxon>
        <taxon>Pseudomonadota</taxon>
        <taxon>Gammaproteobacteria</taxon>
        <taxon>Pseudomonadales</taxon>
        <taxon>Pseudomonadaceae</taxon>
        <taxon>Pseudomonas</taxon>
    </lineage>
</organism>
<dbReference type="PANTHER" id="PTHR43848">
    <property type="entry name" value="PUTRESCINE TRANSPORT SYSTEM PERMEASE PROTEIN POTI"/>
    <property type="match status" value="1"/>
</dbReference>
<feature type="domain" description="ABC transmembrane type-1" evidence="9">
    <location>
        <begin position="65"/>
        <end position="252"/>
    </location>
</feature>
<reference evidence="10 11" key="1">
    <citation type="submission" date="2013-02" db="EMBL/GenBank/DDBJ databases">
        <title>Insights into the proteome of triclosan-resistant Pseudomonas putida TRO1, isolated from activated sludge.</title>
        <authorList>
            <person name="Lolas I.B."/>
            <person name="Almeida B."/>
            <person name="Starnawski P.M."/>
            <person name="Soenderkaer M."/>
            <person name="Nielsen K.L."/>
            <person name="Nielsen J.L."/>
        </authorList>
    </citation>
    <scope>NUCLEOTIDE SEQUENCE [LARGE SCALE GENOMIC DNA]</scope>
    <source>
        <strain evidence="10 11">TRO1</strain>
    </source>
</reference>
<keyword evidence="3 8" id="KW-0813">Transport</keyword>
<dbReference type="RefSeq" id="WP_004575556.1">
    <property type="nucleotide sequence ID" value="NZ_APBQ01000056.1"/>
</dbReference>
<evidence type="ECO:0000256" key="1">
    <source>
        <dbReference type="ARBA" id="ARBA00004651"/>
    </source>
</evidence>
<evidence type="ECO:0000256" key="5">
    <source>
        <dbReference type="ARBA" id="ARBA00022692"/>
    </source>
</evidence>